<dbReference type="KEGG" id="nan:AArc1_2056"/>
<organism evidence="1 2">
    <name type="scientific">Natrarchaeobaculum sulfurireducens</name>
    <dbReference type="NCBI Taxonomy" id="2044521"/>
    <lineage>
        <taxon>Archaea</taxon>
        <taxon>Methanobacteriati</taxon>
        <taxon>Methanobacteriota</taxon>
        <taxon>Stenosarchaea group</taxon>
        <taxon>Halobacteria</taxon>
        <taxon>Halobacteriales</taxon>
        <taxon>Natrialbaceae</taxon>
        <taxon>Natrarchaeobaculum</taxon>
    </lineage>
</organism>
<evidence type="ECO:0000313" key="1">
    <source>
        <dbReference type="EMBL" id="AXR78374.1"/>
    </source>
</evidence>
<dbReference type="AlphaFoldDB" id="A0A346PFS9"/>
<reference evidence="2" key="1">
    <citation type="submission" date="2017-10" db="EMBL/GenBank/DDBJ databases">
        <title>Phenotypic and genomic properties of facultatively anaerobic sulfur-reducing natronoarchaea from hypersaline soda lakes.</title>
        <authorList>
            <person name="Sorokin D.Y."/>
            <person name="Kublanov I.V."/>
            <person name="Roman P."/>
            <person name="Sinninghe Damste J.S."/>
            <person name="Golyshin P.N."/>
            <person name="Rojo D."/>
            <person name="Ciordia S."/>
            <person name="Mena Md.C."/>
            <person name="Ferrer M."/>
            <person name="Messina E."/>
            <person name="Smedile F."/>
            <person name="La Spada G."/>
            <person name="La Cono V."/>
            <person name="Yakimov M.M."/>
        </authorList>
    </citation>
    <scope>NUCLEOTIDE SEQUENCE [LARGE SCALE GENOMIC DNA]</scope>
    <source>
        <strain evidence="2">AArc1</strain>
    </source>
</reference>
<proteinExistence type="predicted"/>
<protein>
    <submittedName>
        <fullName evidence="1">Uncharacterized protein</fullName>
    </submittedName>
</protein>
<accession>A0A346PFS9</accession>
<dbReference type="RefSeq" id="WP_117364454.1">
    <property type="nucleotide sequence ID" value="NZ_CP024047.1"/>
</dbReference>
<name>A0A346PFS9_9EURY</name>
<gene>
    <name evidence="1" type="ORF">AArc1_2056</name>
</gene>
<sequence>MGILDLMLGRTAPGEQGIEEKSYTLPKSTHDFVYPVAVRRGELEALDRLLEAEAEESYLDGGDDLQNVLDSVFEEHDLDAEELVDRNRQPRVETEAIVETWREQVADDLGVVYALPGAHSSLLSFVTICRRRDADADDPFELPESFPDAAALLTRLAEATEDQYRAVVHTDLLPDDPR</sequence>
<dbReference type="GeneID" id="37638845"/>
<dbReference type="Proteomes" id="UP000258707">
    <property type="component" value="Chromosome"/>
</dbReference>
<dbReference type="EMBL" id="CP024047">
    <property type="protein sequence ID" value="AXR78374.1"/>
    <property type="molecule type" value="Genomic_DNA"/>
</dbReference>
<evidence type="ECO:0000313" key="2">
    <source>
        <dbReference type="Proteomes" id="UP000258707"/>
    </source>
</evidence>